<keyword evidence="2" id="KW-1185">Reference proteome</keyword>
<evidence type="ECO:0000313" key="2">
    <source>
        <dbReference type="Proteomes" id="UP000298416"/>
    </source>
</evidence>
<protein>
    <submittedName>
        <fullName evidence="1">Uncharacterized protein</fullName>
    </submittedName>
</protein>
<organism evidence="1">
    <name type="scientific">Salvia splendens</name>
    <name type="common">Scarlet sage</name>
    <dbReference type="NCBI Taxonomy" id="180675"/>
    <lineage>
        <taxon>Eukaryota</taxon>
        <taxon>Viridiplantae</taxon>
        <taxon>Streptophyta</taxon>
        <taxon>Embryophyta</taxon>
        <taxon>Tracheophyta</taxon>
        <taxon>Spermatophyta</taxon>
        <taxon>Magnoliopsida</taxon>
        <taxon>eudicotyledons</taxon>
        <taxon>Gunneridae</taxon>
        <taxon>Pentapetalae</taxon>
        <taxon>asterids</taxon>
        <taxon>lamiids</taxon>
        <taxon>Lamiales</taxon>
        <taxon>Lamiaceae</taxon>
        <taxon>Nepetoideae</taxon>
        <taxon>Mentheae</taxon>
        <taxon>Salviinae</taxon>
        <taxon>Salvia</taxon>
        <taxon>Salvia subgen. Calosphace</taxon>
        <taxon>core Calosphace</taxon>
    </lineage>
</organism>
<dbReference type="AlphaFoldDB" id="A0A8X8ZCT9"/>
<comment type="caution">
    <text evidence="1">The sequence shown here is derived from an EMBL/GenBank/DDBJ whole genome shotgun (WGS) entry which is preliminary data.</text>
</comment>
<proteinExistence type="predicted"/>
<sequence length="129" mass="13817">MAVNCCCRSSFAATTAIYAAARAPNTFTITLRRRNAFSQSIRNPINQIAPSNFLARSKATESEFKTDSDEIDCIGIGLDVECVINEESDCFIALPELNILTRPIGANAAPFASCLTAATVNTSNSRGFS</sequence>
<accession>A0A8X8ZCT9</accession>
<reference evidence="1" key="1">
    <citation type="submission" date="2018-01" db="EMBL/GenBank/DDBJ databases">
        <authorList>
            <person name="Mao J.F."/>
        </authorList>
    </citation>
    <scope>NUCLEOTIDE SEQUENCE</scope>
    <source>
        <strain evidence="1">Huo1</strain>
        <tissue evidence="1">Leaf</tissue>
    </source>
</reference>
<reference evidence="1" key="2">
    <citation type="submission" date="2020-08" db="EMBL/GenBank/DDBJ databases">
        <title>Plant Genome Project.</title>
        <authorList>
            <person name="Zhang R.-G."/>
        </authorList>
    </citation>
    <scope>NUCLEOTIDE SEQUENCE</scope>
    <source>
        <strain evidence="1">Huo1</strain>
        <tissue evidence="1">Leaf</tissue>
    </source>
</reference>
<name>A0A8X8ZCT9_SALSN</name>
<dbReference type="Proteomes" id="UP000298416">
    <property type="component" value="Unassembled WGS sequence"/>
</dbReference>
<gene>
    <name evidence="1" type="ORF">SASPL_137301</name>
</gene>
<evidence type="ECO:0000313" key="1">
    <source>
        <dbReference type="EMBL" id="KAG6400467.1"/>
    </source>
</evidence>
<dbReference type="EMBL" id="PNBA02000014">
    <property type="protein sequence ID" value="KAG6400467.1"/>
    <property type="molecule type" value="Genomic_DNA"/>
</dbReference>